<reference evidence="3 4" key="1">
    <citation type="submission" date="2022-06" db="EMBL/GenBank/DDBJ databases">
        <title>Halogeometricum sp. a new haloarchaeum isolate from saline soil.</title>
        <authorList>
            <person name="Strakova D."/>
            <person name="Galisteo C."/>
            <person name="Sanchez-Porro C."/>
            <person name="Ventosa A."/>
        </authorList>
    </citation>
    <scope>NUCLEOTIDE SEQUENCE [LARGE SCALE GENOMIC DNA]</scope>
    <source>
        <strain evidence="3 4">S1BR25-6</strain>
    </source>
</reference>
<sequence>MGWYVDIYKFSGGSFALMPEDAVRELIDVCHEHDVEVSTGGSSRTYLCATTIRSMTTSPKLVISASTSLRSPADSSRSMPPTWSH</sequence>
<dbReference type="EMBL" id="JAMQOP010000007">
    <property type="protein sequence ID" value="MDS0301376.1"/>
    <property type="molecule type" value="Genomic_DNA"/>
</dbReference>
<dbReference type="SUPFAM" id="SSF102110">
    <property type="entry name" value="(2r)-phospho-3-sulfolactate synthase ComA"/>
    <property type="match status" value="1"/>
</dbReference>
<dbReference type="InterPro" id="IPR003830">
    <property type="entry name" value="ComA_synth"/>
</dbReference>
<evidence type="ECO:0000256" key="2">
    <source>
        <dbReference type="SAM" id="MobiDB-lite"/>
    </source>
</evidence>
<protein>
    <submittedName>
        <fullName evidence="3">Phosphosulfolactate synthase</fullName>
    </submittedName>
</protein>
<evidence type="ECO:0000256" key="1">
    <source>
        <dbReference type="ARBA" id="ARBA00010424"/>
    </source>
</evidence>
<evidence type="ECO:0000313" key="4">
    <source>
        <dbReference type="Proteomes" id="UP001257060"/>
    </source>
</evidence>
<gene>
    <name evidence="3" type="ORF">NDI76_21830</name>
</gene>
<evidence type="ECO:0000313" key="3">
    <source>
        <dbReference type="EMBL" id="MDS0301376.1"/>
    </source>
</evidence>
<dbReference type="InterPro" id="IPR013785">
    <property type="entry name" value="Aldolase_TIM"/>
</dbReference>
<feature type="region of interest" description="Disordered" evidence="2">
    <location>
        <begin position="66"/>
        <end position="85"/>
    </location>
</feature>
<comment type="similarity">
    <text evidence="1">Belongs to the phosphosulfolactate synthase family.</text>
</comment>
<accession>A0ABU2GKN8</accession>
<dbReference type="Pfam" id="PF02679">
    <property type="entry name" value="ComA"/>
    <property type="match status" value="1"/>
</dbReference>
<dbReference type="PANTHER" id="PTHR48413:SF1">
    <property type="entry name" value="PROTEIN HEAT-STRESS-ASSOCIATED 32"/>
    <property type="match status" value="1"/>
</dbReference>
<dbReference type="Proteomes" id="UP001257060">
    <property type="component" value="Unassembled WGS sequence"/>
</dbReference>
<comment type="caution">
    <text evidence="3">The sequence shown here is derived from an EMBL/GenBank/DDBJ whole genome shotgun (WGS) entry which is preliminary data.</text>
</comment>
<keyword evidence="4" id="KW-1185">Reference proteome</keyword>
<dbReference type="Gene3D" id="3.20.20.70">
    <property type="entry name" value="Aldolase class I"/>
    <property type="match status" value="1"/>
</dbReference>
<organism evidence="3 4">
    <name type="scientific">Halogeometricum salsisoli</name>
    <dbReference type="NCBI Taxonomy" id="2950536"/>
    <lineage>
        <taxon>Archaea</taxon>
        <taxon>Methanobacteriati</taxon>
        <taxon>Methanobacteriota</taxon>
        <taxon>Stenosarchaea group</taxon>
        <taxon>Halobacteria</taxon>
        <taxon>Halobacteriales</taxon>
        <taxon>Haloferacaceae</taxon>
        <taxon>Halogeometricum</taxon>
    </lineage>
</organism>
<dbReference type="InterPro" id="IPR036112">
    <property type="entry name" value="ComA_synth_sf"/>
</dbReference>
<proteinExistence type="inferred from homology"/>
<name>A0ABU2GKN8_9EURY</name>
<dbReference type="PANTHER" id="PTHR48413">
    <property type="match status" value="1"/>
</dbReference>